<name>A0A2T4CJX9_TRILO</name>
<dbReference type="Pfam" id="PF00400">
    <property type="entry name" value="WD40"/>
    <property type="match status" value="1"/>
</dbReference>
<reference evidence="4 5" key="1">
    <citation type="submission" date="2016-07" db="EMBL/GenBank/DDBJ databases">
        <title>Multiple horizontal gene transfer events from other fungi enriched the ability of initially mycotrophic Trichoderma (Ascomycota) to feed on dead plant biomass.</title>
        <authorList>
            <consortium name="DOE Joint Genome Institute"/>
            <person name="Aerts A."/>
            <person name="Atanasova L."/>
            <person name="Chenthamara K."/>
            <person name="Zhang J."/>
            <person name="Grujic M."/>
            <person name="Henrissat B."/>
            <person name="Kuo A."/>
            <person name="Salamov A."/>
            <person name="Lipzen A."/>
            <person name="Labutti K."/>
            <person name="Barry K."/>
            <person name="Miao Y."/>
            <person name="Rahimi M.J."/>
            <person name="Shen Q."/>
            <person name="Grigoriev I.V."/>
            <person name="Kubicek C.P."/>
            <person name="Druzhinina I.S."/>
        </authorList>
    </citation>
    <scope>NUCLEOTIDE SEQUENCE [LARGE SCALE GENOMIC DNA]</scope>
    <source>
        <strain evidence="4 5">ATCC 18648</strain>
    </source>
</reference>
<dbReference type="OrthoDB" id="538223at2759"/>
<dbReference type="PANTHER" id="PTHR10039:SF17">
    <property type="entry name" value="FUNGAL STAND N-TERMINAL GOODBYE DOMAIN-CONTAINING PROTEIN-RELATED"/>
    <property type="match status" value="1"/>
</dbReference>
<dbReference type="Pfam" id="PF24883">
    <property type="entry name" value="NPHP3_N"/>
    <property type="match status" value="1"/>
</dbReference>
<evidence type="ECO:0000256" key="1">
    <source>
        <dbReference type="ARBA" id="ARBA00022737"/>
    </source>
</evidence>
<keyword evidence="5" id="KW-1185">Reference proteome</keyword>
<dbReference type="Pfam" id="PF17100">
    <property type="entry name" value="NACHT_N"/>
    <property type="match status" value="1"/>
</dbReference>
<sequence length="1598" mass="180026">MQRLTTKLKGKFYRPGSRSRSPSLRDGSSQSCSNDPTSTPAPSAASNLPQNGPTTPVLDVQSHHLLPIPTIIEPVPGQESSVHDPPAEAGVQPAVGPGHDGEEKPPTKTPAEEIWDCAYDELKAEEPALVQAYERILTTQLLSKSDATTEAIAEVNGIDQHDKENRRSQMQQLVNNGLDKTSRESRVKSRIDNALPIVNVSKNTVTEAVKGVPQAALPWAAVSLALELLSNPISETKANRTGITHVKKQMDWYCELAMFLFGNQDGSTGEFRRELRTKLIDLYKKLLSYTIKSICSYYCHRGITFLGDLIKFSDWQGALKEIQDAEKFFNKQFQAFQMIDLGQDVKQLVVHAKSEQEYRKTEEDKKCLRDLYITDPRMDKHRIETTKGGLVQDSWRWVLDHSDFNTWLRDDNKRLLWLKGDPGKGKTMLLCGLVDTIPQVIAQSNNAISFFFCQATMPTLNNHLAVLRGLIWLLAEQQPSLISHIREKYDSIGKDVFEGANAWYSLSTIFCNMLHDKKLTRIYIIIDALDECVTGLPELLRLLQEVLSLQKVKWILSSRNWPEIQTILEDVPDAEGVNLSLEVNADLVANAVDAYISEKASKVRFLQRNAQWREEVCSVVRERANGTFLWVAIVFQQLQRMKIPHDSLSSLMERLEGLPKGLTELYDRMLQQIQDLDSTEDSKSCWTVLGICVLAYQPLHLQELATLAGFSCGLMEPSELRTLIGTCGSFLTVKDEIVYFVHQSSKDYLTTNERAQSTLFPNGEDPVHYRMVMRSLETMELQLCQNVYKLKSHAILIDDIAKQEPDPLLALRYPCFHWLHHLCDSMVSFDLCDSKVLDFLRKHILHWLEAMSLMRNASQAMSDVIQLEGLLEQHGPNSELFRLVHDIRQLTQHNSWIIYNAPLQIYLSAILFSPKRSIVRSLFENELLSWIAVKLPVDNHWSPCLRTIHAWAYSIALSKDKILAIASSKSLKLWDVKSGKQIRELETKGHVEHVTFSSDSKRVLAAYDGGVCSWDVDSGVAHLPTWSVGDWPSMSHDGRFIASRTSGGAIQIQDMDTGEKLPLVEDHNEYDPDDPDRSVILSNDAKFLAFGQEEVTIWDVAARAQSAVIEAWSLCFSSDSRLVAYERGLCEITILDLSKGCEVMVLVGDDEDDCELIIFESLQFSIDSKLLAAATERGISIWDVATGDLIRRFKIEDNYMGCLIWSQDCDILVSAGSSIQVWDMTTIWMTPEPVPGPSPIPTFPEPITFTNDYKLAAMATDDFDIVWDTTTGSELARLQRSDSSPTRFRISPTSELIIMPTEVNDEWTISLTVRDIASELPISPDSLSGLQRAHKYMISQDGMHCVGVDEEVTIWDMSTGKPTLNFTVDYEVETMAFSNNGQYLCLLSSRGTVDVRDVTTGARLKHFKGHICRIDRRESSICGCPYFARLAVSNDSRRVLVGNSVGRDYWIHNEGQTIIRLRLGRVLFLGFFGARESYIATSRGYVNLDGLPTGSGALDLHETITSECLKFEGYGFSSDRQWITWNGSNILWLPLTYRRIVVGGERVAIYPLGLFMVLRTDNVHIIRFAGPPPDEIPCSMQSTSYQGLLHPPRIRKAG</sequence>
<evidence type="ECO:0000259" key="3">
    <source>
        <dbReference type="PROSITE" id="PS50837"/>
    </source>
</evidence>
<dbReference type="SUPFAM" id="SSF52540">
    <property type="entry name" value="P-loop containing nucleoside triphosphate hydrolases"/>
    <property type="match status" value="1"/>
</dbReference>
<evidence type="ECO:0000313" key="4">
    <source>
        <dbReference type="EMBL" id="PTB81860.1"/>
    </source>
</evidence>
<dbReference type="Proteomes" id="UP000240760">
    <property type="component" value="Unassembled WGS sequence"/>
</dbReference>
<feature type="region of interest" description="Disordered" evidence="2">
    <location>
        <begin position="74"/>
        <end position="109"/>
    </location>
</feature>
<dbReference type="SMART" id="SM00320">
    <property type="entry name" value="WD40"/>
    <property type="match status" value="5"/>
</dbReference>
<dbReference type="SUPFAM" id="SSF50998">
    <property type="entry name" value="Quinoprotein alcohol dehydrogenase-like"/>
    <property type="match status" value="1"/>
</dbReference>
<evidence type="ECO:0000313" key="5">
    <source>
        <dbReference type="Proteomes" id="UP000240760"/>
    </source>
</evidence>
<dbReference type="InterPro" id="IPR027417">
    <property type="entry name" value="P-loop_NTPase"/>
</dbReference>
<dbReference type="PROSITE" id="PS50837">
    <property type="entry name" value="NACHT"/>
    <property type="match status" value="1"/>
</dbReference>
<feature type="compositionally biased region" description="Basic residues" evidence="2">
    <location>
        <begin position="1"/>
        <end position="12"/>
    </location>
</feature>
<feature type="region of interest" description="Disordered" evidence="2">
    <location>
        <begin position="1"/>
        <end position="58"/>
    </location>
</feature>
<accession>A0A2T4CJX9</accession>
<feature type="compositionally biased region" description="Low complexity" evidence="2">
    <location>
        <begin position="14"/>
        <end position="31"/>
    </location>
</feature>
<dbReference type="InterPro" id="IPR001680">
    <property type="entry name" value="WD40_rpt"/>
</dbReference>
<evidence type="ECO:0000256" key="2">
    <source>
        <dbReference type="SAM" id="MobiDB-lite"/>
    </source>
</evidence>
<dbReference type="Gene3D" id="3.40.50.300">
    <property type="entry name" value="P-loop containing nucleotide triphosphate hydrolases"/>
    <property type="match status" value="1"/>
</dbReference>
<dbReference type="InterPro" id="IPR011047">
    <property type="entry name" value="Quinoprotein_ADH-like_sf"/>
</dbReference>
<dbReference type="EMBL" id="KZ679126">
    <property type="protein sequence ID" value="PTB81860.1"/>
    <property type="molecule type" value="Genomic_DNA"/>
</dbReference>
<dbReference type="InterPro" id="IPR031359">
    <property type="entry name" value="NACHT_N"/>
</dbReference>
<proteinExistence type="predicted"/>
<protein>
    <submittedName>
        <fullName evidence="4">YVTN repeat-like/Quino protein amine dehydrogenase</fullName>
    </submittedName>
</protein>
<dbReference type="STRING" id="983965.A0A2T4CJX9"/>
<feature type="domain" description="NACHT" evidence="3">
    <location>
        <begin position="414"/>
        <end position="559"/>
    </location>
</feature>
<gene>
    <name evidence="4" type="ORF">M440DRAFT_1322326</name>
</gene>
<dbReference type="InterPro" id="IPR056884">
    <property type="entry name" value="NPHP3-like_N"/>
</dbReference>
<dbReference type="Gene3D" id="2.130.10.10">
    <property type="entry name" value="YVTN repeat-like/Quinoprotein amine dehydrogenase"/>
    <property type="match status" value="4"/>
</dbReference>
<keyword evidence="1" id="KW-0677">Repeat</keyword>
<dbReference type="PANTHER" id="PTHR10039">
    <property type="entry name" value="AMELOGENIN"/>
    <property type="match status" value="1"/>
</dbReference>
<dbReference type="InterPro" id="IPR015943">
    <property type="entry name" value="WD40/YVTN_repeat-like_dom_sf"/>
</dbReference>
<organism evidence="4 5">
    <name type="scientific">Trichoderma longibrachiatum ATCC 18648</name>
    <dbReference type="NCBI Taxonomy" id="983965"/>
    <lineage>
        <taxon>Eukaryota</taxon>
        <taxon>Fungi</taxon>
        <taxon>Dikarya</taxon>
        <taxon>Ascomycota</taxon>
        <taxon>Pezizomycotina</taxon>
        <taxon>Sordariomycetes</taxon>
        <taxon>Hypocreomycetidae</taxon>
        <taxon>Hypocreales</taxon>
        <taxon>Hypocreaceae</taxon>
        <taxon>Trichoderma</taxon>
    </lineage>
</organism>
<dbReference type="InterPro" id="IPR007111">
    <property type="entry name" value="NACHT_NTPase"/>
</dbReference>
<feature type="compositionally biased region" description="Polar residues" evidence="2">
    <location>
        <begin position="32"/>
        <end position="54"/>
    </location>
</feature>